<accession>A0A1H6ET24</accession>
<dbReference type="GO" id="GO:0003677">
    <property type="term" value="F:DNA binding"/>
    <property type="evidence" value="ECO:0007669"/>
    <property type="project" value="UniProtKB-KW"/>
</dbReference>
<dbReference type="EMBL" id="FNVT01000018">
    <property type="protein sequence ID" value="SEH01017.1"/>
    <property type="molecule type" value="Genomic_DNA"/>
</dbReference>
<dbReference type="OrthoDB" id="8083683at2"/>
<organism evidence="1 2">
    <name type="scientific">Nonomuraea solani</name>
    <dbReference type="NCBI Taxonomy" id="1144553"/>
    <lineage>
        <taxon>Bacteria</taxon>
        <taxon>Bacillati</taxon>
        <taxon>Actinomycetota</taxon>
        <taxon>Actinomycetes</taxon>
        <taxon>Streptosporangiales</taxon>
        <taxon>Streptosporangiaceae</taxon>
        <taxon>Nonomuraea</taxon>
    </lineage>
</organism>
<dbReference type="Proteomes" id="UP000236732">
    <property type="component" value="Unassembled WGS sequence"/>
</dbReference>
<dbReference type="RefSeq" id="WP_103962131.1">
    <property type="nucleotide sequence ID" value="NZ_FNVT01000018.1"/>
</dbReference>
<reference evidence="1 2" key="1">
    <citation type="submission" date="2016-10" db="EMBL/GenBank/DDBJ databases">
        <authorList>
            <person name="de Groot N.N."/>
        </authorList>
    </citation>
    <scope>NUCLEOTIDE SEQUENCE [LARGE SCALE GENOMIC DNA]</scope>
    <source>
        <strain evidence="1 2">CGMCC 4.7037</strain>
    </source>
</reference>
<evidence type="ECO:0000313" key="1">
    <source>
        <dbReference type="EMBL" id="SEH01017.1"/>
    </source>
</evidence>
<keyword evidence="2" id="KW-1185">Reference proteome</keyword>
<keyword evidence="1" id="KW-0238">DNA-binding</keyword>
<dbReference type="AlphaFoldDB" id="A0A1H6ET24"/>
<name>A0A1H6ET24_9ACTN</name>
<dbReference type="InterPro" id="IPR008316">
    <property type="entry name" value="UCP029876"/>
</dbReference>
<protein>
    <submittedName>
        <fullName evidence="1">DNA-binding ferritin-like protein (Dps family)</fullName>
    </submittedName>
</protein>
<evidence type="ECO:0000313" key="2">
    <source>
        <dbReference type="Proteomes" id="UP000236732"/>
    </source>
</evidence>
<sequence length="123" mass="13679">MFDAENGGFLAKVIGPKRRWRDYQARVKQLPPNYRTATEAIERYLTHFVPNDGDSTASMFEDLADLVEQAVADGTPIREIVGADPVEFAEAFVKNYTDGGYVPARERKRLSDAIARAAGEQTV</sequence>
<dbReference type="Gene3D" id="1.10.1900.10">
    <property type="entry name" value="c-terminal domain of poly(a) binding protein"/>
    <property type="match status" value="1"/>
</dbReference>
<dbReference type="SUPFAM" id="SSF158560">
    <property type="entry name" value="BH3980-like"/>
    <property type="match status" value="1"/>
</dbReference>
<gene>
    <name evidence="1" type="ORF">SAMN05444920_118206</name>
</gene>
<dbReference type="Pfam" id="PF06304">
    <property type="entry name" value="DUF1048"/>
    <property type="match status" value="1"/>
</dbReference>
<proteinExistence type="predicted"/>